<dbReference type="Pfam" id="PF02627">
    <property type="entry name" value="CMD"/>
    <property type="match status" value="1"/>
</dbReference>
<comment type="caution">
    <text evidence="2">The sequence shown here is derived from an EMBL/GenBank/DDBJ whole genome shotgun (WGS) entry which is preliminary data.</text>
</comment>
<dbReference type="AlphaFoldDB" id="A0A2P8QFF5"/>
<organism evidence="2 3">
    <name type="scientific">Streptomyces dioscori</name>
    <dbReference type="NCBI Taxonomy" id="2109333"/>
    <lineage>
        <taxon>Bacteria</taxon>
        <taxon>Bacillati</taxon>
        <taxon>Actinomycetota</taxon>
        <taxon>Actinomycetes</taxon>
        <taxon>Kitasatosporales</taxon>
        <taxon>Streptomycetaceae</taxon>
        <taxon>Streptomyces</taxon>
        <taxon>Streptomyces aurantiacus group</taxon>
    </lineage>
</organism>
<dbReference type="OrthoDB" id="949132at2"/>
<keyword evidence="3" id="KW-1185">Reference proteome</keyword>
<dbReference type="Gene3D" id="1.20.1290.10">
    <property type="entry name" value="AhpD-like"/>
    <property type="match status" value="1"/>
</dbReference>
<protein>
    <submittedName>
        <fullName evidence="2">Carboxymuconolactone decarboxylase</fullName>
    </submittedName>
</protein>
<reference evidence="2 3" key="1">
    <citation type="submission" date="2018-03" db="EMBL/GenBank/DDBJ databases">
        <title>Streptomyces dioscori sp. nov., a novel endophytic actinobacterium isolated from bulbil of Dioscorea bulbifera L.</title>
        <authorList>
            <person name="Zhikuan W."/>
        </authorList>
    </citation>
    <scope>NUCLEOTIDE SEQUENCE [LARGE SCALE GENOMIC DNA]</scope>
    <source>
        <strain evidence="2 3">A217</strain>
    </source>
</reference>
<name>A0A2P8QFF5_9ACTN</name>
<dbReference type="PANTHER" id="PTHR34846:SF11">
    <property type="entry name" value="4-CARBOXYMUCONOLACTONE DECARBOXYLASE FAMILY PROTEIN (AFU_ORTHOLOGUE AFUA_6G11590)"/>
    <property type="match status" value="1"/>
</dbReference>
<dbReference type="SUPFAM" id="SSF69118">
    <property type="entry name" value="AhpD-like"/>
    <property type="match status" value="1"/>
</dbReference>
<accession>A0A2P8QFF5</accession>
<evidence type="ECO:0000313" key="3">
    <source>
        <dbReference type="Proteomes" id="UP000240429"/>
    </source>
</evidence>
<proteinExistence type="predicted"/>
<dbReference type="EMBL" id="PYBJ01000001">
    <property type="protein sequence ID" value="PSM44989.1"/>
    <property type="molecule type" value="Genomic_DNA"/>
</dbReference>
<dbReference type="Proteomes" id="UP000240429">
    <property type="component" value="Unassembled WGS sequence"/>
</dbReference>
<dbReference type="InterPro" id="IPR029032">
    <property type="entry name" value="AhpD-like"/>
</dbReference>
<dbReference type="PANTHER" id="PTHR34846">
    <property type="entry name" value="4-CARBOXYMUCONOLACTONE DECARBOXYLASE FAMILY PROTEIN (AFU_ORTHOLOGUE AFUA_6G11590)"/>
    <property type="match status" value="1"/>
</dbReference>
<dbReference type="InterPro" id="IPR003779">
    <property type="entry name" value="CMD-like"/>
</dbReference>
<feature type="domain" description="Carboxymuconolactone decarboxylase-like" evidence="1">
    <location>
        <begin position="63"/>
        <end position="145"/>
    </location>
</feature>
<dbReference type="RefSeq" id="WP_107014744.1">
    <property type="nucleotide sequence ID" value="NZ_KZ679038.1"/>
</dbReference>
<evidence type="ECO:0000259" key="1">
    <source>
        <dbReference type="Pfam" id="PF02627"/>
    </source>
</evidence>
<dbReference type="GO" id="GO:0051920">
    <property type="term" value="F:peroxiredoxin activity"/>
    <property type="evidence" value="ECO:0007669"/>
    <property type="project" value="InterPro"/>
</dbReference>
<gene>
    <name evidence="2" type="ORF">C6Y14_02510</name>
</gene>
<evidence type="ECO:0000313" key="2">
    <source>
        <dbReference type="EMBL" id="PSM44989.1"/>
    </source>
</evidence>
<sequence length="200" mass="21710">MPSNPPEPAGRLPLLHPDSLSPAQRLLYDEITGGPRSGGPQLFALTDTEGRFNGPFNAMLFSPRLGRDLQGLGAAIRYRTDLSPRVRETAVLVVAAVWDSDFERYAHEPLARAAGLTGAEVRALREGADPGLTDPYEHAAWSATRALADPSDPLDDDWYATARAALGEAALFELSTLVGYYATLALQLRLFRVPVKESRP</sequence>